<organism evidence="1 2">
    <name type="scientific">Hibiscus sabdariffa</name>
    <name type="common">roselle</name>
    <dbReference type="NCBI Taxonomy" id="183260"/>
    <lineage>
        <taxon>Eukaryota</taxon>
        <taxon>Viridiplantae</taxon>
        <taxon>Streptophyta</taxon>
        <taxon>Embryophyta</taxon>
        <taxon>Tracheophyta</taxon>
        <taxon>Spermatophyta</taxon>
        <taxon>Magnoliopsida</taxon>
        <taxon>eudicotyledons</taxon>
        <taxon>Gunneridae</taxon>
        <taxon>Pentapetalae</taxon>
        <taxon>rosids</taxon>
        <taxon>malvids</taxon>
        <taxon>Malvales</taxon>
        <taxon>Malvaceae</taxon>
        <taxon>Malvoideae</taxon>
        <taxon>Hibiscus</taxon>
    </lineage>
</organism>
<evidence type="ECO:0000313" key="1">
    <source>
        <dbReference type="EMBL" id="KAK8478694.1"/>
    </source>
</evidence>
<keyword evidence="2" id="KW-1185">Reference proteome</keyword>
<dbReference type="EMBL" id="JBBPBM010002438">
    <property type="protein sequence ID" value="KAK8478694.1"/>
    <property type="molecule type" value="Genomic_DNA"/>
</dbReference>
<accession>A0ABR1ZED9</accession>
<proteinExistence type="predicted"/>
<evidence type="ECO:0000313" key="2">
    <source>
        <dbReference type="Proteomes" id="UP001472677"/>
    </source>
</evidence>
<comment type="caution">
    <text evidence="1">The sequence shown here is derived from an EMBL/GenBank/DDBJ whole genome shotgun (WGS) entry which is preliminary data.</text>
</comment>
<reference evidence="1 2" key="1">
    <citation type="journal article" date="2024" name="G3 (Bethesda)">
        <title>Genome assembly of Hibiscus sabdariffa L. provides insights into metabolisms of medicinal natural products.</title>
        <authorList>
            <person name="Kim T."/>
        </authorList>
    </citation>
    <scope>NUCLEOTIDE SEQUENCE [LARGE SCALE GENOMIC DNA]</scope>
    <source>
        <strain evidence="1">TK-2024</strain>
        <tissue evidence="1">Old leaves</tissue>
    </source>
</reference>
<name>A0ABR1ZED9_9ROSI</name>
<sequence>MIGRRFPFQTPQKELHFSPTFQRFALRTSKKTVRLQLWDSCGVEGKKSDYLQNWIQATCLRERFDCERGSMPHWFAFWWLH</sequence>
<protein>
    <submittedName>
        <fullName evidence="1">Uncharacterized protein</fullName>
    </submittedName>
</protein>
<gene>
    <name evidence="1" type="ORF">V6N12_046285</name>
</gene>
<dbReference type="Proteomes" id="UP001472677">
    <property type="component" value="Unassembled WGS sequence"/>
</dbReference>